<keyword evidence="2" id="KW-0812">Transmembrane</keyword>
<reference evidence="3 4" key="1">
    <citation type="journal article" date="2016" name="Nat. Commun.">
        <title>Thousands of microbial genomes shed light on interconnected biogeochemical processes in an aquifer system.</title>
        <authorList>
            <person name="Anantharaman K."/>
            <person name="Brown C.T."/>
            <person name="Hug L.A."/>
            <person name="Sharon I."/>
            <person name="Castelle C.J."/>
            <person name="Probst A.J."/>
            <person name="Thomas B.C."/>
            <person name="Singh A."/>
            <person name="Wilkins M.J."/>
            <person name="Karaoz U."/>
            <person name="Brodie E.L."/>
            <person name="Williams K.H."/>
            <person name="Hubbard S.S."/>
            <person name="Banfield J.F."/>
        </authorList>
    </citation>
    <scope>NUCLEOTIDE SEQUENCE [LARGE SCALE GENOMIC DNA]</scope>
</reference>
<evidence type="ECO:0008006" key="5">
    <source>
        <dbReference type="Google" id="ProtNLM"/>
    </source>
</evidence>
<dbReference type="STRING" id="1797729.A3A60_03440"/>
<dbReference type="AlphaFoldDB" id="A0A1F5I4B1"/>
<comment type="caution">
    <text evidence="3">The sequence shown here is derived from an EMBL/GenBank/DDBJ whole genome shotgun (WGS) entry which is preliminary data.</text>
</comment>
<evidence type="ECO:0000256" key="2">
    <source>
        <dbReference type="SAM" id="Phobius"/>
    </source>
</evidence>
<gene>
    <name evidence="3" type="ORF">A3A60_03440</name>
</gene>
<keyword evidence="2" id="KW-1133">Transmembrane helix</keyword>
<evidence type="ECO:0000313" key="4">
    <source>
        <dbReference type="Proteomes" id="UP000179227"/>
    </source>
</evidence>
<protein>
    <recommendedName>
        <fullName evidence="5">Cell division protein FtsL</fullName>
    </recommendedName>
</protein>
<organism evidence="3 4">
    <name type="scientific">Candidatus Curtissbacteria bacterium RIFCSPLOWO2_01_FULL_42_26</name>
    <dbReference type="NCBI Taxonomy" id="1797729"/>
    <lineage>
        <taxon>Bacteria</taxon>
        <taxon>Candidatus Curtissiibacteriota</taxon>
    </lineage>
</organism>
<proteinExistence type="predicted"/>
<keyword evidence="2" id="KW-0472">Membrane</keyword>
<sequence length="102" mass="11365">MIRNDFKGKKERKFSLFGGKIRLRVLIAVSLMVISLVCTQLVFANNLAVDGKKLSEIDDEIKNLEAQNTSLKVEIAKASSMISLSKRADDLGFVKPQKINIL</sequence>
<dbReference type="Proteomes" id="UP000179227">
    <property type="component" value="Unassembled WGS sequence"/>
</dbReference>
<keyword evidence="1" id="KW-0175">Coiled coil</keyword>
<accession>A0A1F5I4B1</accession>
<feature type="transmembrane region" description="Helical" evidence="2">
    <location>
        <begin position="21"/>
        <end position="43"/>
    </location>
</feature>
<dbReference type="EMBL" id="MFBS01000003">
    <property type="protein sequence ID" value="OGE11135.1"/>
    <property type="molecule type" value="Genomic_DNA"/>
</dbReference>
<evidence type="ECO:0000313" key="3">
    <source>
        <dbReference type="EMBL" id="OGE11135.1"/>
    </source>
</evidence>
<feature type="coiled-coil region" evidence="1">
    <location>
        <begin position="54"/>
        <end position="81"/>
    </location>
</feature>
<name>A0A1F5I4B1_9BACT</name>
<evidence type="ECO:0000256" key="1">
    <source>
        <dbReference type="SAM" id="Coils"/>
    </source>
</evidence>